<dbReference type="PROSITE" id="PS00523">
    <property type="entry name" value="SULFATASE_1"/>
    <property type="match status" value="1"/>
</dbReference>
<dbReference type="InterPro" id="IPR019546">
    <property type="entry name" value="TAT_signal_bac_arc"/>
</dbReference>
<gene>
    <name evidence="4" type="primary">atsA_12</name>
    <name evidence="4" type="ORF">STSP2_01353</name>
</gene>
<dbReference type="NCBIfam" id="TIGR01409">
    <property type="entry name" value="TAT_signal_seq"/>
    <property type="match status" value="1"/>
</dbReference>
<dbReference type="InterPro" id="IPR006311">
    <property type="entry name" value="TAT_signal"/>
</dbReference>
<dbReference type="Gene3D" id="3.40.720.10">
    <property type="entry name" value="Alkaline Phosphatase, subunit A"/>
    <property type="match status" value="1"/>
</dbReference>
<dbReference type="PANTHER" id="PTHR43751">
    <property type="entry name" value="SULFATASE"/>
    <property type="match status" value="1"/>
</dbReference>
<comment type="similarity">
    <text evidence="1">Belongs to the sulfatase family.</text>
</comment>
<dbReference type="Gene3D" id="3.30.1120.10">
    <property type="match status" value="1"/>
</dbReference>
<name>A0A1U9NKD2_9BACT</name>
<dbReference type="InterPro" id="IPR024607">
    <property type="entry name" value="Sulfatase_CS"/>
</dbReference>
<dbReference type="OrthoDB" id="9783154at2"/>
<organism evidence="4 5">
    <name type="scientific">Anaerohalosphaera lusitana</name>
    <dbReference type="NCBI Taxonomy" id="1936003"/>
    <lineage>
        <taxon>Bacteria</taxon>
        <taxon>Pseudomonadati</taxon>
        <taxon>Planctomycetota</taxon>
        <taxon>Phycisphaerae</taxon>
        <taxon>Sedimentisphaerales</taxon>
        <taxon>Anaerohalosphaeraceae</taxon>
        <taxon>Anaerohalosphaera</taxon>
    </lineage>
</organism>
<dbReference type="InterPro" id="IPR017850">
    <property type="entry name" value="Alkaline_phosphatase_core_sf"/>
</dbReference>
<dbReference type="GO" id="GO:0004065">
    <property type="term" value="F:arylsulfatase activity"/>
    <property type="evidence" value="ECO:0007669"/>
    <property type="project" value="UniProtKB-EC"/>
</dbReference>
<protein>
    <submittedName>
        <fullName evidence="4">Arylsulfatase</fullName>
        <ecNumber evidence="4">3.1.6.1</ecNumber>
    </submittedName>
</protein>
<dbReference type="PROSITE" id="PS51318">
    <property type="entry name" value="TAT"/>
    <property type="match status" value="1"/>
</dbReference>
<feature type="domain" description="Sulfatase N-terminal" evidence="3">
    <location>
        <begin position="36"/>
        <end position="417"/>
    </location>
</feature>
<dbReference type="PANTHER" id="PTHR43751:SF3">
    <property type="entry name" value="SULFATASE N-TERMINAL DOMAIN-CONTAINING PROTEIN"/>
    <property type="match status" value="1"/>
</dbReference>
<sequence length="511" mass="56709" precursor="true">MNRRDFLKNCAAAASIAAAGPMAKLAQAKPATVKKPNVVIIYGDDVGYGDVGAYGAEKIPTPNIDKLAEQGLMFTDGHCTAATCTPSRFSLLTGIQAFRYGARVLPPNAPLIIPTDIMTMPKVFKQAGYKTGVVGKWHLGLGKKGEETNWNEEVKPGPLEIGFDYSFLLPYTNDRVPCVYLDGHKVVNLDPDDPISIGRKKKYEQSTEYPDGKKNREAMTYYESSHGHNNSVINGIGRIGYMYGGKSALWDDEGMADVFVDKMKDFVAENKDEPFFLYFSSQDIHVPRTPHPRFQGKSELGYRGDAMVQFDWSTGQIMKTLEEHGLTENTIVIFSSDNGPVYDDGYKDGTTVRTSTKPVDRGHRAAGPFRGGKYQIYEGGTRVPFIVRWPGKVKPGVSEALVNQVDLLASFAKLLNVELQTNQAQDSIDTLDAFLGKDKTGAPNIIEEARPLALRQGKWKYVRRNKNPELYDVENDIAEANNIAEKHPDRVKQMEARLAELIEKGRRKATT</sequence>
<evidence type="ECO:0000259" key="3">
    <source>
        <dbReference type="Pfam" id="PF00884"/>
    </source>
</evidence>
<evidence type="ECO:0000256" key="1">
    <source>
        <dbReference type="ARBA" id="ARBA00008779"/>
    </source>
</evidence>
<dbReference type="PROSITE" id="PS00149">
    <property type="entry name" value="SULFATASE_2"/>
    <property type="match status" value="1"/>
</dbReference>
<dbReference type="RefSeq" id="WP_146660982.1">
    <property type="nucleotide sequence ID" value="NZ_CP019791.1"/>
</dbReference>
<accession>A0A1U9NKD2</accession>
<keyword evidence="2 4" id="KW-0378">Hydrolase</keyword>
<dbReference type="KEGG" id="alus:STSP2_01353"/>
<evidence type="ECO:0000313" key="4">
    <source>
        <dbReference type="EMBL" id="AQT68198.1"/>
    </source>
</evidence>
<dbReference type="SUPFAM" id="SSF53649">
    <property type="entry name" value="Alkaline phosphatase-like"/>
    <property type="match status" value="1"/>
</dbReference>
<dbReference type="STRING" id="1936003.STSP2_01353"/>
<dbReference type="CDD" id="cd16143">
    <property type="entry name" value="ARS_like"/>
    <property type="match status" value="1"/>
</dbReference>
<dbReference type="EMBL" id="CP019791">
    <property type="protein sequence ID" value="AQT68198.1"/>
    <property type="molecule type" value="Genomic_DNA"/>
</dbReference>
<keyword evidence="5" id="KW-1185">Reference proteome</keyword>
<evidence type="ECO:0000256" key="2">
    <source>
        <dbReference type="ARBA" id="ARBA00022801"/>
    </source>
</evidence>
<dbReference type="Pfam" id="PF00884">
    <property type="entry name" value="Sulfatase"/>
    <property type="match status" value="1"/>
</dbReference>
<dbReference type="EC" id="3.1.6.1" evidence="4"/>
<dbReference type="AlphaFoldDB" id="A0A1U9NKD2"/>
<proteinExistence type="inferred from homology"/>
<dbReference type="Proteomes" id="UP000189674">
    <property type="component" value="Chromosome"/>
</dbReference>
<evidence type="ECO:0000313" key="5">
    <source>
        <dbReference type="Proteomes" id="UP000189674"/>
    </source>
</evidence>
<reference evidence="5" key="1">
    <citation type="submission" date="2017-02" db="EMBL/GenBank/DDBJ databases">
        <title>Comparative genomics and description of representatives of a novel lineage of planctomycetes thriving in anoxic sediments.</title>
        <authorList>
            <person name="Spring S."/>
            <person name="Bunk B."/>
            <person name="Sproer C."/>
        </authorList>
    </citation>
    <scope>NUCLEOTIDE SEQUENCE [LARGE SCALE GENOMIC DNA]</scope>
    <source>
        <strain evidence="5">ST-NAGAB-D1</strain>
    </source>
</reference>
<dbReference type="InterPro" id="IPR000917">
    <property type="entry name" value="Sulfatase_N"/>
</dbReference>
<dbReference type="InterPro" id="IPR052701">
    <property type="entry name" value="GAG_Ulvan_Degrading_Sulfatases"/>
</dbReference>